<evidence type="ECO:0000256" key="1">
    <source>
        <dbReference type="ARBA" id="ARBA00022527"/>
    </source>
</evidence>
<dbReference type="GO" id="GO:0007346">
    <property type="term" value="P:regulation of mitotic cell cycle"/>
    <property type="evidence" value="ECO:0007669"/>
    <property type="project" value="TreeGrafter"/>
</dbReference>
<dbReference type="GO" id="GO:0005524">
    <property type="term" value="F:ATP binding"/>
    <property type="evidence" value="ECO:0007669"/>
    <property type="project" value="UniProtKB-KW"/>
</dbReference>
<dbReference type="Gene3D" id="1.10.510.10">
    <property type="entry name" value="Transferase(Phosphotransferase) domain 1"/>
    <property type="match status" value="1"/>
</dbReference>
<evidence type="ECO:0000259" key="6">
    <source>
        <dbReference type="PROSITE" id="PS50011"/>
    </source>
</evidence>
<dbReference type="PROSITE" id="PS50011">
    <property type="entry name" value="PROTEIN_KINASE_DOM"/>
    <property type="match status" value="1"/>
</dbReference>
<reference evidence="7" key="2">
    <citation type="journal article" date="2024" name="Plant">
        <title>Genomic evolution and insights into agronomic trait innovations of Sesamum species.</title>
        <authorList>
            <person name="Miao H."/>
            <person name="Wang L."/>
            <person name="Qu L."/>
            <person name="Liu H."/>
            <person name="Sun Y."/>
            <person name="Le M."/>
            <person name="Wang Q."/>
            <person name="Wei S."/>
            <person name="Zheng Y."/>
            <person name="Lin W."/>
            <person name="Duan Y."/>
            <person name="Cao H."/>
            <person name="Xiong S."/>
            <person name="Wang X."/>
            <person name="Wei L."/>
            <person name="Li C."/>
            <person name="Ma Q."/>
            <person name="Ju M."/>
            <person name="Zhao R."/>
            <person name="Li G."/>
            <person name="Mu C."/>
            <person name="Tian Q."/>
            <person name="Mei H."/>
            <person name="Zhang T."/>
            <person name="Gao T."/>
            <person name="Zhang H."/>
        </authorList>
    </citation>
    <scope>NUCLEOTIDE SEQUENCE</scope>
    <source>
        <strain evidence="7">KEN1</strain>
    </source>
</reference>
<dbReference type="EMBL" id="JACGWN010000012">
    <property type="protein sequence ID" value="KAL0415604.1"/>
    <property type="molecule type" value="Genomic_DNA"/>
</dbReference>
<dbReference type="GO" id="GO:0005634">
    <property type="term" value="C:nucleus"/>
    <property type="evidence" value="ECO:0007669"/>
    <property type="project" value="TreeGrafter"/>
</dbReference>
<dbReference type="InterPro" id="IPR000719">
    <property type="entry name" value="Prot_kinase_dom"/>
</dbReference>
<dbReference type="GO" id="GO:0004674">
    <property type="term" value="F:protein serine/threonine kinase activity"/>
    <property type="evidence" value="ECO:0007669"/>
    <property type="project" value="UniProtKB-KW"/>
</dbReference>
<evidence type="ECO:0000256" key="2">
    <source>
        <dbReference type="ARBA" id="ARBA00022679"/>
    </source>
</evidence>
<reference evidence="7" key="1">
    <citation type="submission" date="2020-06" db="EMBL/GenBank/DDBJ databases">
        <authorList>
            <person name="Li T."/>
            <person name="Hu X."/>
            <person name="Zhang T."/>
            <person name="Song X."/>
            <person name="Zhang H."/>
            <person name="Dai N."/>
            <person name="Sheng W."/>
            <person name="Hou X."/>
            <person name="Wei L."/>
        </authorList>
    </citation>
    <scope>NUCLEOTIDE SEQUENCE</scope>
    <source>
        <strain evidence="7">KEN1</strain>
        <tissue evidence="7">Leaf</tissue>
    </source>
</reference>
<dbReference type="InterPro" id="IPR011009">
    <property type="entry name" value="Kinase-like_dom_sf"/>
</dbReference>
<dbReference type="InterPro" id="IPR050108">
    <property type="entry name" value="CDK"/>
</dbReference>
<dbReference type="Pfam" id="PF00069">
    <property type="entry name" value="Pkinase"/>
    <property type="match status" value="1"/>
</dbReference>
<dbReference type="AlphaFoldDB" id="A0AAW2UF71"/>
<evidence type="ECO:0000256" key="3">
    <source>
        <dbReference type="ARBA" id="ARBA00022741"/>
    </source>
</evidence>
<evidence type="ECO:0000313" key="7">
    <source>
        <dbReference type="EMBL" id="KAL0415604.1"/>
    </source>
</evidence>
<sequence>MPSINCFIKHFTSLGYESFQVVFHLLSVTIGSVSKRVGSYSPGVVTPSFKAPEILAGAGTYSTAIDMWFAGCIMAELLLNEVR</sequence>
<keyword evidence="4 7" id="KW-0418">Kinase</keyword>
<keyword evidence="1" id="KW-0723">Serine/threonine-protein kinase</keyword>
<gene>
    <name evidence="7" type="ORF">Slati_3392300</name>
</gene>
<evidence type="ECO:0000256" key="5">
    <source>
        <dbReference type="ARBA" id="ARBA00022840"/>
    </source>
</evidence>
<keyword evidence="2" id="KW-0808">Transferase</keyword>
<organism evidence="7">
    <name type="scientific">Sesamum latifolium</name>
    <dbReference type="NCBI Taxonomy" id="2727402"/>
    <lineage>
        <taxon>Eukaryota</taxon>
        <taxon>Viridiplantae</taxon>
        <taxon>Streptophyta</taxon>
        <taxon>Embryophyta</taxon>
        <taxon>Tracheophyta</taxon>
        <taxon>Spermatophyta</taxon>
        <taxon>Magnoliopsida</taxon>
        <taxon>eudicotyledons</taxon>
        <taxon>Gunneridae</taxon>
        <taxon>Pentapetalae</taxon>
        <taxon>asterids</taxon>
        <taxon>lamiids</taxon>
        <taxon>Lamiales</taxon>
        <taxon>Pedaliaceae</taxon>
        <taxon>Sesamum</taxon>
    </lineage>
</organism>
<feature type="domain" description="Protein kinase" evidence="6">
    <location>
        <begin position="1"/>
        <end position="83"/>
    </location>
</feature>
<name>A0AAW2UF71_9LAMI</name>
<comment type="caution">
    <text evidence="7">The sequence shown here is derived from an EMBL/GenBank/DDBJ whole genome shotgun (WGS) entry which is preliminary data.</text>
</comment>
<dbReference type="PANTHER" id="PTHR24056:SF107">
    <property type="entry name" value="CYCLIN-DEPENDENT KINASE 11A-RELATED"/>
    <property type="match status" value="1"/>
</dbReference>
<keyword evidence="3" id="KW-0547">Nucleotide-binding</keyword>
<dbReference type="PANTHER" id="PTHR24056">
    <property type="entry name" value="CELL DIVISION PROTEIN KINASE"/>
    <property type="match status" value="1"/>
</dbReference>
<evidence type="ECO:0000256" key="4">
    <source>
        <dbReference type="ARBA" id="ARBA00022777"/>
    </source>
</evidence>
<proteinExistence type="predicted"/>
<protein>
    <submittedName>
        <fullName evidence="7">Cyclin-dependent kinase G-2</fullName>
    </submittedName>
</protein>
<keyword evidence="5" id="KW-0067">ATP-binding</keyword>
<accession>A0AAW2UF71</accession>
<dbReference type="SUPFAM" id="SSF56112">
    <property type="entry name" value="Protein kinase-like (PK-like)"/>
    <property type="match status" value="1"/>
</dbReference>